<accession>A0ABZ2Z886</accession>
<dbReference type="PROSITE" id="PS51257">
    <property type="entry name" value="PROKAR_LIPOPROTEIN"/>
    <property type="match status" value="1"/>
</dbReference>
<dbReference type="EMBL" id="CP150096">
    <property type="protein sequence ID" value="WZN47933.1"/>
    <property type="molecule type" value="Genomic_DNA"/>
</dbReference>
<organism evidence="2 3">
    <name type="scientific">Chitinophaga caseinilytica</name>
    <dbReference type="NCBI Taxonomy" id="2267521"/>
    <lineage>
        <taxon>Bacteria</taxon>
        <taxon>Pseudomonadati</taxon>
        <taxon>Bacteroidota</taxon>
        <taxon>Chitinophagia</taxon>
        <taxon>Chitinophagales</taxon>
        <taxon>Chitinophagaceae</taxon>
        <taxon>Chitinophaga</taxon>
    </lineage>
</organism>
<keyword evidence="3" id="KW-1185">Reference proteome</keyword>
<protein>
    <submittedName>
        <fullName evidence="2">DUF5007 domain-containing protein</fullName>
    </submittedName>
</protein>
<proteinExistence type="predicted"/>
<sequence length="331" mass="37504">MAKKFLQYTIMGCAIAAVATTGMVSSCKKIPEGYISEQIRYVNDTFRVLRGTNWNSDPKAFELDGSNYPITVKLLEIRDIATGKATDMFFKKNKVYVWTALFDPTSDTTVAMLNKKREIMDIPALQFMEKSGQLMFNEGTGTLPAGNYAFDVSVTNQSGTKTFRNISVIQLLDQAYRQQGTPGCAYFIDGTTTFGDMGIPTMTVKKLSDEGYQVRIKITDKNGKAFNPKAGELIKRGDRPLFESYAKFHPVEYTDTTMVCNYEVTPFPLKEYPGYGYLMYYRIPSQFVKLDPEIAPTDEQKYNVNPRWTFRILVKGTFEVTFKLPKCTRTA</sequence>
<gene>
    <name evidence="2" type="ORF">WJU22_07055</name>
</gene>
<feature type="chain" id="PRO_5045270490" evidence="1">
    <location>
        <begin position="20"/>
        <end position="331"/>
    </location>
</feature>
<dbReference type="Proteomes" id="UP001449657">
    <property type="component" value="Chromosome"/>
</dbReference>
<keyword evidence="1" id="KW-0732">Signal</keyword>
<evidence type="ECO:0000313" key="3">
    <source>
        <dbReference type="Proteomes" id="UP001449657"/>
    </source>
</evidence>
<name>A0ABZ2Z886_9BACT</name>
<reference evidence="2 3" key="1">
    <citation type="submission" date="2024-03" db="EMBL/GenBank/DDBJ databases">
        <title>Chitinophaga caseinilytica sp. nov., a casein hydrolysing bacterium isolated from forest soil.</title>
        <authorList>
            <person name="Lee D.S."/>
            <person name="Han D.M."/>
            <person name="Baek J.H."/>
            <person name="Choi D.G."/>
            <person name="Jeon J.H."/>
            <person name="Jeon C.O."/>
        </authorList>
    </citation>
    <scope>NUCLEOTIDE SEQUENCE [LARGE SCALE GENOMIC DNA]</scope>
    <source>
        <strain evidence="2 3">KACC 19118</strain>
    </source>
</reference>
<dbReference type="RefSeq" id="WP_341842541.1">
    <property type="nucleotide sequence ID" value="NZ_CP149792.1"/>
</dbReference>
<evidence type="ECO:0000313" key="2">
    <source>
        <dbReference type="EMBL" id="WZN47933.1"/>
    </source>
</evidence>
<feature type="signal peptide" evidence="1">
    <location>
        <begin position="1"/>
        <end position="19"/>
    </location>
</feature>
<evidence type="ECO:0000256" key="1">
    <source>
        <dbReference type="SAM" id="SignalP"/>
    </source>
</evidence>